<dbReference type="Proteomes" id="UP000034894">
    <property type="component" value="Unassembled WGS sequence"/>
</dbReference>
<dbReference type="AlphaFoldDB" id="A0A0G1DLT0"/>
<dbReference type="Gene3D" id="1.10.1760.20">
    <property type="match status" value="1"/>
</dbReference>
<evidence type="ECO:0000313" key="3">
    <source>
        <dbReference type="Proteomes" id="UP000034894"/>
    </source>
</evidence>
<feature type="transmembrane region" description="Helical" evidence="1">
    <location>
        <begin position="125"/>
        <end position="146"/>
    </location>
</feature>
<reference evidence="2 3" key="1">
    <citation type="journal article" date="2015" name="Nature">
        <title>rRNA introns, odd ribosomes, and small enigmatic genomes across a large radiation of phyla.</title>
        <authorList>
            <person name="Brown C.T."/>
            <person name="Hug L.A."/>
            <person name="Thomas B.C."/>
            <person name="Sharon I."/>
            <person name="Castelle C.J."/>
            <person name="Singh A."/>
            <person name="Wilkins M.J."/>
            <person name="Williams K.H."/>
            <person name="Banfield J.F."/>
        </authorList>
    </citation>
    <scope>NUCLEOTIDE SEQUENCE [LARGE SCALE GENOMIC DNA]</scope>
</reference>
<evidence type="ECO:0000256" key="1">
    <source>
        <dbReference type="SAM" id="Phobius"/>
    </source>
</evidence>
<comment type="caution">
    <text evidence="2">The sequence shown here is derived from an EMBL/GenBank/DDBJ whole genome shotgun (WGS) entry which is preliminary data.</text>
</comment>
<name>A0A0G1DLT0_9BACT</name>
<keyword evidence="1" id="KW-0812">Transmembrane</keyword>
<organism evidence="2 3">
    <name type="scientific">Candidatus Gottesmanbacteria bacterium GW2011_GWA2_43_14</name>
    <dbReference type="NCBI Taxonomy" id="1618443"/>
    <lineage>
        <taxon>Bacteria</taxon>
        <taxon>Candidatus Gottesmaniibacteriota</taxon>
    </lineage>
</organism>
<evidence type="ECO:0000313" key="2">
    <source>
        <dbReference type="EMBL" id="KKS98537.1"/>
    </source>
</evidence>
<feature type="transmembrane region" description="Helical" evidence="1">
    <location>
        <begin position="166"/>
        <end position="186"/>
    </location>
</feature>
<dbReference type="EMBL" id="LCFP01000001">
    <property type="protein sequence ID" value="KKS98537.1"/>
    <property type="molecule type" value="Genomic_DNA"/>
</dbReference>
<gene>
    <name evidence="2" type="ORF">UV73_C0001G0058</name>
</gene>
<feature type="transmembrane region" description="Helical" evidence="1">
    <location>
        <begin position="21"/>
        <end position="39"/>
    </location>
</feature>
<accession>A0A0G1DLT0</accession>
<sequence>MFTPKLGVFFMNEKQKVQPVAGVRVIVLSAALASLSAFLQLYHLGYQSPQWGMWLDFVAVTWIVAYFLFGWRSALIVSVLGAIIITLFAPDTWLGASMKFVATVPIWISLAVWGRRYSNPKNLIVPFIAGNILRLMLVLPLNYYYAIPIWTGMTPVQAISAIPWPVISLFNIVQSLIDLTLAWVLVYRFRLNRFSAGQNQHEENLKS</sequence>
<dbReference type="STRING" id="1618443.UV73_C0001G0058"/>
<keyword evidence="1" id="KW-1133">Transmembrane helix</keyword>
<protein>
    <submittedName>
        <fullName evidence="2">Uncharacterized protein</fullName>
    </submittedName>
</protein>
<proteinExistence type="predicted"/>
<feature type="transmembrane region" description="Helical" evidence="1">
    <location>
        <begin position="74"/>
        <end position="90"/>
    </location>
</feature>
<keyword evidence="1" id="KW-0472">Membrane</keyword>
<feature type="transmembrane region" description="Helical" evidence="1">
    <location>
        <begin position="51"/>
        <end position="69"/>
    </location>
</feature>
<feature type="transmembrane region" description="Helical" evidence="1">
    <location>
        <begin position="96"/>
        <end position="113"/>
    </location>
</feature>